<protein>
    <submittedName>
        <fullName evidence="2">FkbM family methyltransferase</fullName>
    </submittedName>
</protein>
<reference evidence="2" key="1">
    <citation type="submission" date="2020-08" db="EMBL/GenBank/DDBJ databases">
        <title>Lewinella bacteria from marine environments.</title>
        <authorList>
            <person name="Zhong Y."/>
        </authorList>
    </citation>
    <scope>NUCLEOTIDE SEQUENCE</scope>
    <source>
        <strain evidence="2">KCTC 42187</strain>
    </source>
</reference>
<keyword evidence="3" id="KW-1185">Reference proteome</keyword>
<gene>
    <name evidence="2" type="ORF">H9S92_08325</name>
</gene>
<sequence>MRLSSIISRWGQQMGFDIRRYPTRLLRNRSQLLQTQGIDLILDVGANKGQYAQELRSIGYQGEIYSFEPLAEAYGILANAAAKDPLWKVFNYGLGLSEETISINVASNLASSSILEFEPSHKSAAPNIGYLRKESISIKALDEVAPSLKLDGRKVFLKIDTQGYEEKVLKGASNTLQNHITGLQIELSLTPVYTGEWLYEDIILHLKQYGYELYSMEPGLCDENTGRMLQFDGVFFRSKED</sequence>
<dbReference type="Proteomes" id="UP000650081">
    <property type="component" value="Unassembled WGS sequence"/>
</dbReference>
<organism evidence="2 3">
    <name type="scientific">Neolewinella lacunae</name>
    <dbReference type="NCBI Taxonomy" id="1517758"/>
    <lineage>
        <taxon>Bacteria</taxon>
        <taxon>Pseudomonadati</taxon>
        <taxon>Bacteroidota</taxon>
        <taxon>Saprospiria</taxon>
        <taxon>Saprospirales</taxon>
        <taxon>Lewinellaceae</taxon>
        <taxon>Neolewinella</taxon>
    </lineage>
</organism>
<dbReference type="InterPro" id="IPR053188">
    <property type="entry name" value="FkbM_Methyltransferase"/>
</dbReference>
<dbReference type="Gene3D" id="3.40.50.150">
    <property type="entry name" value="Vaccinia Virus protein VP39"/>
    <property type="match status" value="1"/>
</dbReference>
<dbReference type="InterPro" id="IPR006342">
    <property type="entry name" value="FkbM_mtfrase"/>
</dbReference>
<dbReference type="GO" id="GO:0032259">
    <property type="term" value="P:methylation"/>
    <property type="evidence" value="ECO:0007669"/>
    <property type="project" value="UniProtKB-KW"/>
</dbReference>
<dbReference type="PANTHER" id="PTHR36973">
    <property type="entry name" value="SLL1456 PROTEIN-RELATED"/>
    <property type="match status" value="1"/>
</dbReference>
<evidence type="ECO:0000259" key="1">
    <source>
        <dbReference type="Pfam" id="PF05050"/>
    </source>
</evidence>
<comment type="caution">
    <text evidence="2">The sequence shown here is derived from an EMBL/GenBank/DDBJ whole genome shotgun (WGS) entry which is preliminary data.</text>
</comment>
<proteinExistence type="predicted"/>
<dbReference type="EMBL" id="JACSIT010000091">
    <property type="protein sequence ID" value="MBC6994164.1"/>
    <property type="molecule type" value="Genomic_DNA"/>
</dbReference>
<keyword evidence="2" id="KW-0808">Transferase</keyword>
<dbReference type="AlphaFoldDB" id="A0A923T837"/>
<keyword evidence="2" id="KW-0489">Methyltransferase</keyword>
<dbReference type="GO" id="GO:0008171">
    <property type="term" value="F:O-methyltransferase activity"/>
    <property type="evidence" value="ECO:0007669"/>
    <property type="project" value="TreeGrafter"/>
</dbReference>
<evidence type="ECO:0000313" key="2">
    <source>
        <dbReference type="EMBL" id="MBC6994164.1"/>
    </source>
</evidence>
<dbReference type="NCBIfam" id="TIGR01444">
    <property type="entry name" value="fkbM_fam"/>
    <property type="match status" value="1"/>
</dbReference>
<dbReference type="RefSeq" id="WP_187466250.1">
    <property type="nucleotide sequence ID" value="NZ_JACSIT010000091.1"/>
</dbReference>
<evidence type="ECO:0000313" key="3">
    <source>
        <dbReference type="Proteomes" id="UP000650081"/>
    </source>
</evidence>
<feature type="domain" description="Methyltransferase FkbM" evidence="1">
    <location>
        <begin position="43"/>
        <end position="213"/>
    </location>
</feature>
<dbReference type="InterPro" id="IPR029063">
    <property type="entry name" value="SAM-dependent_MTases_sf"/>
</dbReference>
<dbReference type="Pfam" id="PF05050">
    <property type="entry name" value="Methyltransf_21"/>
    <property type="match status" value="1"/>
</dbReference>
<dbReference type="SUPFAM" id="SSF53335">
    <property type="entry name" value="S-adenosyl-L-methionine-dependent methyltransferases"/>
    <property type="match status" value="1"/>
</dbReference>
<dbReference type="PANTHER" id="PTHR36973:SF4">
    <property type="entry name" value="NODULATION PROTEIN"/>
    <property type="match status" value="1"/>
</dbReference>
<accession>A0A923T837</accession>
<name>A0A923T837_9BACT</name>